<evidence type="ECO:0000256" key="4">
    <source>
        <dbReference type="ARBA" id="ARBA00023242"/>
    </source>
</evidence>
<dbReference type="PROSITE" id="PS51294">
    <property type="entry name" value="HTH_MYB"/>
    <property type="match status" value="2"/>
</dbReference>
<dbReference type="PANTHER" id="PTHR46621:SF1">
    <property type="entry name" value="SNRNA-ACTIVATING PROTEIN COMPLEX SUBUNIT 4"/>
    <property type="match status" value="1"/>
</dbReference>
<evidence type="ECO:0000259" key="5">
    <source>
        <dbReference type="PROSITE" id="PS50090"/>
    </source>
</evidence>
<protein>
    <recommendedName>
        <fullName evidence="9">Myb-like DNA-binding domain containing protein</fullName>
    </recommendedName>
</protein>
<feature type="domain" description="HTH myb-type" evidence="6">
    <location>
        <begin position="82"/>
        <end position="133"/>
    </location>
</feature>
<keyword evidence="8" id="KW-1185">Reference proteome</keyword>
<evidence type="ECO:0000313" key="7">
    <source>
        <dbReference type="EMBL" id="KAK8885639.1"/>
    </source>
</evidence>
<dbReference type="CDD" id="cd00167">
    <property type="entry name" value="SANT"/>
    <property type="match status" value="3"/>
</dbReference>
<keyword evidence="2" id="KW-0238">DNA-binding</keyword>
<feature type="domain" description="Myb-like" evidence="5">
    <location>
        <begin position="82"/>
        <end position="133"/>
    </location>
</feature>
<dbReference type="PANTHER" id="PTHR46621">
    <property type="entry name" value="SNRNA-ACTIVATING PROTEIN COMPLEX SUBUNIT 4"/>
    <property type="match status" value="1"/>
</dbReference>
<dbReference type="Gene3D" id="1.10.10.60">
    <property type="entry name" value="Homeodomain-like"/>
    <property type="match status" value="3"/>
</dbReference>
<comment type="caution">
    <text evidence="7">The sequence shown here is derived from an EMBL/GenBank/DDBJ whole genome shotgun (WGS) entry which is preliminary data.</text>
</comment>
<evidence type="ECO:0000256" key="3">
    <source>
        <dbReference type="ARBA" id="ARBA00023163"/>
    </source>
</evidence>
<feature type="domain" description="Myb-like" evidence="5">
    <location>
        <begin position="134"/>
        <end position="184"/>
    </location>
</feature>
<dbReference type="Proteomes" id="UP001470230">
    <property type="component" value="Unassembled WGS sequence"/>
</dbReference>
<evidence type="ECO:0000259" key="6">
    <source>
        <dbReference type="PROSITE" id="PS51294"/>
    </source>
</evidence>
<evidence type="ECO:0000256" key="2">
    <source>
        <dbReference type="ARBA" id="ARBA00023125"/>
    </source>
</evidence>
<dbReference type="SUPFAM" id="SSF46689">
    <property type="entry name" value="Homeodomain-like"/>
    <property type="match status" value="2"/>
</dbReference>
<dbReference type="SMART" id="SM00717">
    <property type="entry name" value="SANT"/>
    <property type="match status" value="3"/>
</dbReference>
<dbReference type="InterPro" id="IPR051575">
    <property type="entry name" value="Myb-like_DNA-bd"/>
</dbReference>
<dbReference type="InterPro" id="IPR017930">
    <property type="entry name" value="Myb_dom"/>
</dbReference>
<dbReference type="Pfam" id="PF00249">
    <property type="entry name" value="Myb_DNA-binding"/>
    <property type="match status" value="3"/>
</dbReference>
<keyword evidence="1" id="KW-0805">Transcription regulation</keyword>
<evidence type="ECO:0000313" key="8">
    <source>
        <dbReference type="Proteomes" id="UP001470230"/>
    </source>
</evidence>
<keyword evidence="3" id="KW-0804">Transcription</keyword>
<evidence type="ECO:0008006" key="9">
    <source>
        <dbReference type="Google" id="ProtNLM"/>
    </source>
</evidence>
<feature type="domain" description="Myb-like" evidence="5">
    <location>
        <begin position="29"/>
        <end position="81"/>
    </location>
</feature>
<dbReference type="PROSITE" id="PS50090">
    <property type="entry name" value="MYB_LIKE"/>
    <property type="match status" value="3"/>
</dbReference>
<dbReference type="EMBL" id="JAPFFF010000007">
    <property type="protein sequence ID" value="KAK8885639.1"/>
    <property type="molecule type" value="Genomic_DNA"/>
</dbReference>
<name>A0ABR2K3L8_9EUKA</name>
<organism evidence="7 8">
    <name type="scientific">Tritrichomonas musculus</name>
    <dbReference type="NCBI Taxonomy" id="1915356"/>
    <lineage>
        <taxon>Eukaryota</taxon>
        <taxon>Metamonada</taxon>
        <taxon>Parabasalia</taxon>
        <taxon>Tritrichomonadida</taxon>
        <taxon>Tritrichomonadidae</taxon>
        <taxon>Tritrichomonas</taxon>
    </lineage>
</organism>
<reference evidence="7 8" key="1">
    <citation type="submission" date="2024-04" db="EMBL/GenBank/DDBJ databases">
        <title>Tritrichomonas musculus Genome.</title>
        <authorList>
            <person name="Alves-Ferreira E."/>
            <person name="Grigg M."/>
            <person name="Lorenzi H."/>
            <person name="Galac M."/>
        </authorList>
    </citation>
    <scope>NUCLEOTIDE SEQUENCE [LARGE SCALE GENOMIC DNA]</scope>
    <source>
        <strain evidence="7 8">EAF2021</strain>
    </source>
</reference>
<keyword evidence="4" id="KW-0539">Nucleus</keyword>
<sequence>METFYLPPLDENEEIALDMLHPTRKREPSKAFQSASWSPEEDNLLRMLMKEIPHKKRWVVMSAHFADKTPQQIMNRWNKVLNPKLVKGNWSKEEDEILTKWVHEHGESGWTKVAAQLPGRIGKQCRERWTNCLKPNIKKTNWTEDEDNLIIQLQAKMGNKWAKMAELIEGRTDNQIKNRWNSVLKKKCSIHIQQSYVEEVELPPLNLECKPFCEEVVDLNVMFDENQSFMFTPTSELFTGDWLEYNWMEKDR</sequence>
<dbReference type="InterPro" id="IPR009057">
    <property type="entry name" value="Homeodomain-like_sf"/>
</dbReference>
<accession>A0ABR2K3L8</accession>
<evidence type="ECO:0000256" key="1">
    <source>
        <dbReference type="ARBA" id="ARBA00023015"/>
    </source>
</evidence>
<gene>
    <name evidence="7" type="ORF">M9Y10_041090</name>
</gene>
<dbReference type="InterPro" id="IPR001005">
    <property type="entry name" value="SANT/Myb"/>
</dbReference>
<feature type="domain" description="HTH myb-type" evidence="6">
    <location>
        <begin position="134"/>
        <end position="188"/>
    </location>
</feature>
<proteinExistence type="predicted"/>